<feature type="region of interest" description="Disordered" evidence="1">
    <location>
        <begin position="68"/>
        <end position="138"/>
    </location>
</feature>
<feature type="non-terminal residue" evidence="2">
    <location>
        <position position="138"/>
    </location>
</feature>
<dbReference type="AlphaFoldDB" id="D6A6W6"/>
<evidence type="ECO:0000313" key="2">
    <source>
        <dbReference type="EMBL" id="EFE71792.2"/>
    </source>
</evidence>
<sequence>MGVGTMGRVCHDQDIYTNKVKGHQKRRHSWERPGRVCAALAGVLVRWEGEVGHRRTVDLDGWTLRDERAVPTPSTTTVRTAGPPSASTPASAATLAPPCSRTATPTCGTSAPTPPPCATTAAASSATTPGAATAATAA</sequence>
<name>D6A6W6_STRV1</name>
<organism evidence="2 3">
    <name type="scientific">Streptomyces viridosporus (strain ATCC 14672 / DSM 40746 / JCM 4963 / KCTC 9882 / NRRL B-12104 / FH 1290)</name>
    <name type="common">Streptomyces ghanaensis</name>
    <dbReference type="NCBI Taxonomy" id="566461"/>
    <lineage>
        <taxon>Bacteria</taxon>
        <taxon>Bacillati</taxon>
        <taxon>Actinomycetota</taxon>
        <taxon>Actinomycetes</taxon>
        <taxon>Kitasatosporales</taxon>
        <taxon>Streptomycetaceae</taxon>
        <taxon>Streptomyces</taxon>
    </lineage>
</organism>
<accession>D6A6W6</accession>
<proteinExistence type="predicted"/>
<reference evidence="3" key="1">
    <citation type="submission" date="2008-12" db="EMBL/GenBank/DDBJ databases">
        <title>Annotation of Streptomyces ghanaensis ATCC 14672.</title>
        <authorList>
            <consortium name="The Broad Institute Genome Sequencing Platform"/>
            <consortium name="Broad Institute Microbial Sequencing Center"/>
            <person name="Fischbach M."/>
            <person name="Ward D."/>
            <person name="Young S."/>
            <person name="Kodira C.D."/>
            <person name="Zeng Q."/>
            <person name="Koehrsen M."/>
            <person name="Godfrey P."/>
            <person name="Alvarado L."/>
            <person name="Berlin A.M."/>
            <person name="Borenstein D."/>
            <person name="Chen Z."/>
            <person name="Engels R."/>
            <person name="Freedman E."/>
            <person name="Gellesch M."/>
            <person name="Goldberg J."/>
            <person name="Griggs A."/>
            <person name="Gujja S."/>
            <person name="Heiman D.I."/>
            <person name="Hepburn T.A."/>
            <person name="Howarth C."/>
            <person name="Jen D."/>
            <person name="Larson L."/>
            <person name="Lewis B."/>
            <person name="Mehta T."/>
            <person name="Park D."/>
            <person name="Pearson M."/>
            <person name="Roberts A."/>
            <person name="Saif S."/>
            <person name="Shea T.D."/>
            <person name="Shenoy N."/>
            <person name="Sisk P."/>
            <person name="Stolte C."/>
            <person name="Sykes S.N."/>
            <person name="Walk T."/>
            <person name="White J."/>
            <person name="Yandava C."/>
            <person name="Straight P."/>
            <person name="Clardy J."/>
            <person name="Hung D."/>
            <person name="Kolter R."/>
            <person name="Mekalanos J."/>
            <person name="Walker S."/>
            <person name="Walsh C.T."/>
            <person name="Wieland B.L.C."/>
            <person name="Ilzarbe M."/>
            <person name="Galagan J."/>
            <person name="Nusbaum C."/>
            <person name="Birren B."/>
        </authorList>
    </citation>
    <scope>NUCLEOTIDE SEQUENCE [LARGE SCALE GENOMIC DNA]</scope>
    <source>
        <strain evidence="3">ATCC 14672 / DSM 40746 / JCM 4963 / KCTC 9882 / NRRL B-12104 / FH 1290</strain>
    </source>
</reference>
<gene>
    <name evidence="2" type="ORF">SSFG_07028</name>
</gene>
<dbReference type="EMBL" id="DS999641">
    <property type="protein sequence ID" value="EFE71792.2"/>
    <property type="molecule type" value="Genomic_DNA"/>
</dbReference>
<evidence type="ECO:0000256" key="1">
    <source>
        <dbReference type="SAM" id="MobiDB-lite"/>
    </source>
</evidence>
<evidence type="ECO:0000313" key="3">
    <source>
        <dbReference type="Proteomes" id="UP000003824"/>
    </source>
</evidence>
<dbReference type="Proteomes" id="UP000003824">
    <property type="component" value="Unassembled WGS sequence"/>
</dbReference>
<protein>
    <submittedName>
        <fullName evidence="2">Uncharacterized protein</fullName>
    </submittedName>
</protein>
<feature type="compositionally biased region" description="Low complexity" evidence="1">
    <location>
        <begin position="118"/>
        <end position="138"/>
    </location>
</feature>
<feature type="compositionally biased region" description="Low complexity" evidence="1">
    <location>
        <begin position="80"/>
        <end position="111"/>
    </location>
</feature>